<dbReference type="GO" id="GO:0005886">
    <property type="term" value="C:plasma membrane"/>
    <property type="evidence" value="ECO:0007669"/>
    <property type="project" value="UniProtKB-SubCell"/>
</dbReference>
<feature type="transmembrane region" description="Helical" evidence="6">
    <location>
        <begin position="169"/>
        <end position="191"/>
    </location>
</feature>
<comment type="subcellular location">
    <subcellularLocation>
        <location evidence="1">Cell membrane</location>
        <topology evidence="1">Multi-pass membrane protein</topology>
    </subcellularLocation>
</comment>
<accession>A0AA47KN79</accession>
<protein>
    <submittedName>
        <fullName evidence="7">LysE/ArgO family amino acid transporter</fullName>
    </submittedName>
</protein>
<evidence type="ECO:0000313" key="7">
    <source>
        <dbReference type="EMBL" id="WBA09969.1"/>
    </source>
</evidence>
<feature type="transmembrane region" description="Helical" evidence="6">
    <location>
        <begin position="53"/>
        <end position="74"/>
    </location>
</feature>
<keyword evidence="3 6" id="KW-0812">Transmembrane</keyword>
<evidence type="ECO:0000256" key="3">
    <source>
        <dbReference type="ARBA" id="ARBA00022692"/>
    </source>
</evidence>
<gene>
    <name evidence="7" type="ORF">N8M53_10810</name>
</gene>
<dbReference type="EMBL" id="CP114588">
    <property type="protein sequence ID" value="WBA09969.1"/>
    <property type="molecule type" value="Genomic_DNA"/>
</dbReference>
<feature type="transmembrane region" description="Helical" evidence="6">
    <location>
        <begin position="28"/>
        <end position="47"/>
    </location>
</feature>
<dbReference type="GO" id="GO:0015171">
    <property type="term" value="F:amino acid transmembrane transporter activity"/>
    <property type="evidence" value="ECO:0007669"/>
    <property type="project" value="TreeGrafter"/>
</dbReference>
<dbReference type="PANTHER" id="PTHR30086:SF20">
    <property type="entry name" value="ARGININE EXPORTER PROTEIN ARGO-RELATED"/>
    <property type="match status" value="1"/>
</dbReference>
<dbReference type="AlphaFoldDB" id="A0AA47KN79"/>
<dbReference type="RefSeq" id="WP_269580032.1">
    <property type="nucleotide sequence ID" value="NZ_CP114588.1"/>
</dbReference>
<evidence type="ECO:0000256" key="1">
    <source>
        <dbReference type="ARBA" id="ARBA00004651"/>
    </source>
</evidence>
<evidence type="ECO:0000313" key="8">
    <source>
        <dbReference type="Proteomes" id="UP001164748"/>
    </source>
</evidence>
<dbReference type="PANTHER" id="PTHR30086">
    <property type="entry name" value="ARGININE EXPORTER PROTEIN ARGO"/>
    <property type="match status" value="1"/>
</dbReference>
<keyword evidence="2" id="KW-1003">Cell membrane</keyword>
<feature type="transmembrane region" description="Helical" evidence="6">
    <location>
        <begin position="133"/>
        <end position="157"/>
    </location>
</feature>
<keyword evidence="4 6" id="KW-1133">Transmembrane helix</keyword>
<dbReference type="Pfam" id="PF01810">
    <property type="entry name" value="LysE"/>
    <property type="match status" value="1"/>
</dbReference>
<proteinExistence type="predicted"/>
<name>A0AA47KN79_9GAMM</name>
<evidence type="ECO:0000256" key="4">
    <source>
        <dbReference type="ARBA" id="ARBA00022989"/>
    </source>
</evidence>
<evidence type="ECO:0000256" key="2">
    <source>
        <dbReference type="ARBA" id="ARBA00022475"/>
    </source>
</evidence>
<evidence type="ECO:0000256" key="5">
    <source>
        <dbReference type="ARBA" id="ARBA00023136"/>
    </source>
</evidence>
<dbReference type="Proteomes" id="UP001164748">
    <property type="component" value="Chromosome"/>
</dbReference>
<keyword evidence="5 6" id="KW-0472">Membrane</keyword>
<sequence length="196" mass="20935">MIIPIGAQNAYVINQGISREHHMTTASICFVCDIILISSGIFGGGALLASYPILLNTITLAGIGFLSVYAWQFIQSARQHNQEASMEAPTMSRGRRAVIIGALAVTLLNPHVYLDTVVVLGAIGGQFAFDERVAFTIGALMGSCLWFYGLSAGAARLSPWLSTPSIRRLLDLLMASMMLFVAGKLALGLYARLLAG</sequence>
<dbReference type="InterPro" id="IPR001123">
    <property type="entry name" value="LeuE-type"/>
</dbReference>
<evidence type="ECO:0000256" key="6">
    <source>
        <dbReference type="SAM" id="Phobius"/>
    </source>
</evidence>
<reference evidence="7" key="1">
    <citation type="submission" date="2022-09" db="EMBL/GenBank/DDBJ databases">
        <authorList>
            <person name="Li Z.-J."/>
        </authorList>
    </citation>
    <scope>NUCLEOTIDE SEQUENCE</scope>
    <source>
        <strain evidence="7">TGB11</strain>
    </source>
</reference>
<feature type="transmembrane region" description="Helical" evidence="6">
    <location>
        <begin position="95"/>
        <end position="113"/>
    </location>
</feature>
<organism evidence="7 8">
    <name type="scientific">Salinivibrio kushneri</name>
    <dbReference type="NCBI Taxonomy" id="1908198"/>
    <lineage>
        <taxon>Bacteria</taxon>
        <taxon>Pseudomonadati</taxon>
        <taxon>Pseudomonadota</taxon>
        <taxon>Gammaproteobacteria</taxon>
        <taxon>Vibrionales</taxon>
        <taxon>Vibrionaceae</taxon>
        <taxon>Salinivibrio</taxon>
    </lineage>
</organism>